<evidence type="ECO:0000313" key="3">
    <source>
        <dbReference type="Proteomes" id="UP000591131"/>
    </source>
</evidence>
<feature type="non-terminal residue" evidence="2">
    <location>
        <position position="1"/>
    </location>
</feature>
<name>A0A7J6KJL4_PERCH</name>
<evidence type="ECO:0000313" key="2">
    <source>
        <dbReference type="EMBL" id="KAF4647485.1"/>
    </source>
</evidence>
<protein>
    <submittedName>
        <fullName evidence="2">Uncharacterized protein</fullName>
    </submittedName>
</protein>
<accession>A0A7J6KJL4</accession>
<feature type="compositionally biased region" description="Basic and acidic residues" evidence="1">
    <location>
        <begin position="125"/>
        <end position="138"/>
    </location>
</feature>
<feature type="region of interest" description="Disordered" evidence="1">
    <location>
        <begin position="75"/>
        <end position="146"/>
    </location>
</feature>
<reference evidence="2 3" key="1">
    <citation type="submission" date="2020-04" db="EMBL/GenBank/DDBJ databases">
        <title>Perkinsus chesapeaki whole genome sequence.</title>
        <authorList>
            <person name="Bogema D.R."/>
        </authorList>
    </citation>
    <scope>NUCLEOTIDE SEQUENCE [LARGE SCALE GENOMIC DNA]</scope>
    <source>
        <strain evidence="2">ATCC PRA-425</strain>
    </source>
</reference>
<keyword evidence="3" id="KW-1185">Reference proteome</keyword>
<organism evidence="2 3">
    <name type="scientific">Perkinsus chesapeaki</name>
    <name type="common">Clam parasite</name>
    <name type="synonym">Perkinsus andrewsi</name>
    <dbReference type="NCBI Taxonomy" id="330153"/>
    <lineage>
        <taxon>Eukaryota</taxon>
        <taxon>Sar</taxon>
        <taxon>Alveolata</taxon>
        <taxon>Perkinsozoa</taxon>
        <taxon>Perkinsea</taxon>
        <taxon>Perkinsida</taxon>
        <taxon>Perkinsidae</taxon>
        <taxon>Perkinsus</taxon>
    </lineage>
</organism>
<proteinExistence type="predicted"/>
<dbReference type="EMBL" id="JAAPAO010002576">
    <property type="protein sequence ID" value="KAF4647485.1"/>
    <property type="molecule type" value="Genomic_DNA"/>
</dbReference>
<gene>
    <name evidence="2" type="ORF">FOL47_004530</name>
</gene>
<dbReference type="AlphaFoldDB" id="A0A7J6KJL4"/>
<evidence type="ECO:0000256" key="1">
    <source>
        <dbReference type="SAM" id="MobiDB-lite"/>
    </source>
</evidence>
<feature type="region of interest" description="Disordered" evidence="1">
    <location>
        <begin position="1"/>
        <end position="27"/>
    </location>
</feature>
<dbReference type="Proteomes" id="UP000591131">
    <property type="component" value="Unassembled WGS sequence"/>
</dbReference>
<feature type="non-terminal residue" evidence="2">
    <location>
        <position position="146"/>
    </location>
</feature>
<sequence length="146" mass="16031">GAREIVDKRRRAPATSSHDGRRATTMPGEILAMASAEAVESITRPLRRSNVRGNSRSAEQELAARRTKARCGQVSNFFSGESEHGADGLLTSKRPKSVAAEVRSGSEADMLICRRQRTQQRYPQRPREPLAEEWRTEEGGVVGDAG</sequence>
<comment type="caution">
    <text evidence="2">The sequence shown here is derived from an EMBL/GenBank/DDBJ whole genome shotgun (WGS) entry which is preliminary data.</text>
</comment>